<organism evidence="3 4">
    <name type="scientific">Thyridium curvatum</name>
    <dbReference type="NCBI Taxonomy" id="1093900"/>
    <lineage>
        <taxon>Eukaryota</taxon>
        <taxon>Fungi</taxon>
        <taxon>Dikarya</taxon>
        <taxon>Ascomycota</taxon>
        <taxon>Pezizomycotina</taxon>
        <taxon>Sordariomycetes</taxon>
        <taxon>Sordariomycetidae</taxon>
        <taxon>Thyridiales</taxon>
        <taxon>Thyridiaceae</taxon>
        <taxon>Thyridium</taxon>
    </lineage>
</organism>
<keyword evidence="1" id="KW-0472">Membrane</keyword>
<accession>A0A507BKX7</accession>
<gene>
    <name evidence="3" type="ORF">E0L32_002892</name>
</gene>
<dbReference type="EMBL" id="SKBQ01000012">
    <property type="protein sequence ID" value="TPX17791.1"/>
    <property type="molecule type" value="Genomic_DNA"/>
</dbReference>
<sequence length="91" mass="9638">MRSTTTRVIFGALALLVLATAVHAAPTLPENNTTAVATMKSKASLVARGQDLVDGGWKIACIVLIVFSGMSLVTSCLGYFSLLCCFNRIMD</sequence>
<feature type="signal peptide" evidence="2">
    <location>
        <begin position="1"/>
        <end position="24"/>
    </location>
</feature>
<keyword evidence="2" id="KW-0732">Signal</keyword>
<feature type="chain" id="PRO_5021385714" evidence="2">
    <location>
        <begin position="25"/>
        <end position="91"/>
    </location>
</feature>
<evidence type="ECO:0000313" key="3">
    <source>
        <dbReference type="EMBL" id="TPX17791.1"/>
    </source>
</evidence>
<keyword evidence="1" id="KW-1133">Transmembrane helix</keyword>
<dbReference type="AlphaFoldDB" id="A0A507BKX7"/>
<proteinExistence type="predicted"/>
<keyword evidence="1" id="KW-0812">Transmembrane</keyword>
<reference evidence="3 4" key="1">
    <citation type="submission" date="2019-06" db="EMBL/GenBank/DDBJ databases">
        <title>Draft genome sequence of the filamentous fungus Phialemoniopsis curvata isolated from diesel fuel.</title>
        <authorList>
            <person name="Varaljay V.A."/>
            <person name="Lyon W.J."/>
            <person name="Crouch A.L."/>
            <person name="Drake C.E."/>
            <person name="Hollomon J.M."/>
            <person name="Nadeau L.J."/>
            <person name="Nunn H.S."/>
            <person name="Stevenson B.S."/>
            <person name="Bojanowski C.L."/>
            <person name="Crookes-Goodson W.J."/>
        </authorList>
    </citation>
    <scope>NUCLEOTIDE SEQUENCE [LARGE SCALE GENOMIC DNA]</scope>
    <source>
        <strain evidence="3 4">D216</strain>
    </source>
</reference>
<feature type="transmembrane region" description="Helical" evidence="1">
    <location>
        <begin position="57"/>
        <end position="86"/>
    </location>
</feature>
<name>A0A507BKX7_9PEZI</name>
<evidence type="ECO:0000256" key="1">
    <source>
        <dbReference type="SAM" id="Phobius"/>
    </source>
</evidence>
<dbReference type="Proteomes" id="UP000319257">
    <property type="component" value="Unassembled WGS sequence"/>
</dbReference>
<dbReference type="InParanoid" id="A0A507BKX7"/>
<comment type="caution">
    <text evidence="3">The sequence shown here is derived from an EMBL/GenBank/DDBJ whole genome shotgun (WGS) entry which is preliminary data.</text>
</comment>
<protein>
    <submittedName>
        <fullName evidence="3">Uncharacterized protein</fullName>
    </submittedName>
</protein>
<dbReference type="GeneID" id="41970339"/>
<evidence type="ECO:0000313" key="4">
    <source>
        <dbReference type="Proteomes" id="UP000319257"/>
    </source>
</evidence>
<dbReference type="RefSeq" id="XP_030999502.1">
    <property type="nucleotide sequence ID" value="XM_031137132.1"/>
</dbReference>
<keyword evidence="4" id="KW-1185">Reference proteome</keyword>
<evidence type="ECO:0000256" key="2">
    <source>
        <dbReference type="SAM" id="SignalP"/>
    </source>
</evidence>